<proteinExistence type="predicted"/>
<dbReference type="OrthoDB" id="320742at2759"/>
<dbReference type="EMBL" id="ASPP01008473">
    <property type="protein sequence ID" value="ETO25509.1"/>
    <property type="molecule type" value="Genomic_DNA"/>
</dbReference>
<name>X6NIG9_RETFI</name>
<accession>X6NIG9</accession>
<organism evidence="2 3">
    <name type="scientific">Reticulomyxa filosa</name>
    <dbReference type="NCBI Taxonomy" id="46433"/>
    <lineage>
        <taxon>Eukaryota</taxon>
        <taxon>Sar</taxon>
        <taxon>Rhizaria</taxon>
        <taxon>Retaria</taxon>
        <taxon>Foraminifera</taxon>
        <taxon>Monothalamids</taxon>
        <taxon>Reticulomyxidae</taxon>
        <taxon>Reticulomyxa</taxon>
    </lineage>
</organism>
<keyword evidence="3" id="KW-1185">Reference proteome</keyword>
<dbReference type="Proteomes" id="UP000023152">
    <property type="component" value="Unassembled WGS sequence"/>
</dbReference>
<keyword evidence="1" id="KW-0175">Coiled coil</keyword>
<feature type="coiled-coil region" evidence="1">
    <location>
        <begin position="310"/>
        <end position="377"/>
    </location>
</feature>
<gene>
    <name evidence="2" type="ORF">RFI_11628</name>
</gene>
<evidence type="ECO:0000313" key="2">
    <source>
        <dbReference type="EMBL" id="ETO25509.1"/>
    </source>
</evidence>
<evidence type="ECO:0000256" key="1">
    <source>
        <dbReference type="SAM" id="Coils"/>
    </source>
</evidence>
<evidence type="ECO:0000313" key="3">
    <source>
        <dbReference type="Proteomes" id="UP000023152"/>
    </source>
</evidence>
<dbReference type="AlphaFoldDB" id="X6NIG9"/>
<protein>
    <submittedName>
        <fullName evidence="2">Uncharacterized protein</fullName>
    </submittedName>
</protein>
<sequence length="381" mass="42936">RTQEAGQENNGHGGSSADVDFMPIDLVPKVRELEYEFVFGVNHHGDEADILLGNDCLKSVSHVVDGEVMFEGKYDDNDGSLGLVGAMSNDSPVELFTQALDEETHNIVMILIDDIRNDITIEVKNLTNVSNSTLQDCMTEFAVDALGRKLCYRIVVKDSQVIGVLAPLADDIKQLPFLEHVIPPEGSLVKIRKGNSAGIIKNIPTGIIVTNNPKDNFVRKDLQFTREGTELFRKHVADLHGFVDCEVVYENGEWQLEKPDQKAFNVTDLELADEDTQTEYFYVQDSLRSEVTNDITILLDKVDKIVIQLKNKSYKNIDQVKNALKEANETLYNAKIMRCHLTEKQGSNIDSEITTVLNESQTRISQIERELRTLRFETNMM</sequence>
<comment type="caution">
    <text evidence="2">The sequence shown here is derived from an EMBL/GenBank/DDBJ whole genome shotgun (WGS) entry which is preliminary data.</text>
</comment>
<reference evidence="2 3" key="1">
    <citation type="journal article" date="2013" name="Curr. Biol.">
        <title>The Genome of the Foraminiferan Reticulomyxa filosa.</title>
        <authorList>
            <person name="Glockner G."/>
            <person name="Hulsmann N."/>
            <person name="Schleicher M."/>
            <person name="Noegel A.A."/>
            <person name="Eichinger L."/>
            <person name="Gallinger C."/>
            <person name="Pawlowski J."/>
            <person name="Sierra R."/>
            <person name="Euteneuer U."/>
            <person name="Pillet L."/>
            <person name="Moustafa A."/>
            <person name="Platzer M."/>
            <person name="Groth M."/>
            <person name="Szafranski K."/>
            <person name="Schliwa M."/>
        </authorList>
    </citation>
    <scope>NUCLEOTIDE SEQUENCE [LARGE SCALE GENOMIC DNA]</scope>
</reference>
<feature type="non-terminal residue" evidence="2">
    <location>
        <position position="1"/>
    </location>
</feature>